<dbReference type="Gene3D" id="3.30.200.120">
    <property type="match status" value="1"/>
</dbReference>
<evidence type="ECO:0000256" key="3">
    <source>
        <dbReference type="SAM" id="MobiDB-lite"/>
    </source>
</evidence>
<keyword evidence="2" id="KW-0418">Kinase</keyword>
<feature type="compositionally biased region" description="Low complexity" evidence="3">
    <location>
        <begin position="314"/>
        <end position="323"/>
    </location>
</feature>
<comment type="caution">
    <text evidence="5">The sequence shown here is derived from an EMBL/GenBank/DDBJ whole genome shotgun (WGS) entry which is preliminary data.</text>
</comment>
<dbReference type="InterPro" id="IPR012893">
    <property type="entry name" value="HipA-like_C"/>
</dbReference>
<dbReference type="Pfam" id="PF07804">
    <property type="entry name" value="HipA_C"/>
    <property type="match status" value="1"/>
</dbReference>
<sequence>MGIMIDIQDFESCETSGQFYGGNAGRKIGLVWRAGDWLVKFPGTTRNLQGSVPSYTTAPVSEWLGSHVYAALGIPVHETVLGIRDGRIVCACRDFTFPDSRLVNFHDLKNSLSDDEPGFTEDASTGSGVVLADVRSAIHRIPVLRSIDGVSDRFWDMFVVDAFIRNIDRNNTNWGVLRNPRGEFSLAPVYDNGNSFNNKRTDSGIERRLANPDLIRQDALDVRSCYVTDRGKPIAPLKYLASGQDEECTKALDRFMERYDPRSFHDLLGSIPSMSHGLTVVPDGFHEYHRRVCDYRYEHAFMEAWRDLHPTVGVPSSPEASVPEPLPDPDPSVLPSSSVPTCFDGPGM</sequence>
<evidence type="ECO:0000256" key="2">
    <source>
        <dbReference type="ARBA" id="ARBA00022777"/>
    </source>
</evidence>
<evidence type="ECO:0000259" key="4">
    <source>
        <dbReference type="Pfam" id="PF07804"/>
    </source>
</evidence>
<dbReference type="EMBL" id="JGZQ01000003">
    <property type="protein sequence ID" value="KFI98338.1"/>
    <property type="molecule type" value="Genomic_DNA"/>
</dbReference>
<evidence type="ECO:0000313" key="6">
    <source>
        <dbReference type="Proteomes" id="UP000029091"/>
    </source>
</evidence>
<proteinExistence type="predicted"/>
<dbReference type="AlphaFoldDB" id="A0A087DS38"/>
<gene>
    <name evidence="5" type="ORF">BSTER_0920</name>
</gene>
<reference evidence="5 6" key="1">
    <citation type="submission" date="2014-03" db="EMBL/GenBank/DDBJ databases">
        <title>Genomics of Bifidobacteria.</title>
        <authorList>
            <person name="Ventura M."/>
            <person name="Milani C."/>
            <person name="Lugli G.A."/>
        </authorList>
    </citation>
    <scope>NUCLEOTIDE SEQUENCE [LARGE SCALE GENOMIC DNA]</scope>
    <source>
        <strain evidence="6">JCM 15918</strain>
    </source>
</reference>
<dbReference type="GO" id="GO:0016301">
    <property type="term" value="F:kinase activity"/>
    <property type="evidence" value="ECO:0007669"/>
    <property type="project" value="UniProtKB-KW"/>
</dbReference>
<organism evidence="5 6">
    <name type="scientific">Bifidobacterium adolescentis JCM 15918</name>
    <dbReference type="NCBI Taxonomy" id="1437612"/>
    <lineage>
        <taxon>Bacteria</taxon>
        <taxon>Bacillati</taxon>
        <taxon>Actinomycetota</taxon>
        <taxon>Actinomycetes</taxon>
        <taxon>Bifidobacteriales</taxon>
        <taxon>Bifidobacteriaceae</taxon>
        <taxon>Bifidobacterium</taxon>
    </lineage>
</organism>
<dbReference type="Gene3D" id="1.10.1070.20">
    <property type="match status" value="1"/>
</dbReference>
<protein>
    <recommendedName>
        <fullName evidence="4">HipA-like C-terminal domain-containing protein</fullName>
    </recommendedName>
</protein>
<feature type="domain" description="HipA-like C-terminal" evidence="4">
    <location>
        <begin position="33"/>
        <end position="195"/>
    </location>
</feature>
<dbReference type="Proteomes" id="UP000029091">
    <property type="component" value="Unassembled WGS sequence"/>
</dbReference>
<name>A0A087DS38_BIFAD</name>
<dbReference type="CDD" id="cd17792">
    <property type="entry name" value="CtkA"/>
    <property type="match status" value="1"/>
</dbReference>
<keyword evidence="1" id="KW-0808">Transferase</keyword>
<evidence type="ECO:0000313" key="5">
    <source>
        <dbReference type="EMBL" id="KFI98338.1"/>
    </source>
</evidence>
<feature type="region of interest" description="Disordered" evidence="3">
    <location>
        <begin position="314"/>
        <end position="348"/>
    </location>
</feature>
<evidence type="ECO:0000256" key="1">
    <source>
        <dbReference type="ARBA" id="ARBA00022679"/>
    </source>
</evidence>
<accession>A0A087DS38</accession>